<dbReference type="Pfam" id="PF02321">
    <property type="entry name" value="OEP"/>
    <property type="match status" value="2"/>
</dbReference>
<dbReference type="Gene3D" id="1.20.1600.10">
    <property type="entry name" value="Outer membrane efflux proteins (OEP)"/>
    <property type="match status" value="1"/>
</dbReference>
<dbReference type="InterPro" id="IPR051906">
    <property type="entry name" value="TolC-like"/>
</dbReference>
<dbReference type="Proteomes" id="UP000585437">
    <property type="component" value="Unassembled WGS sequence"/>
</dbReference>
<comment type="caution">
    <text evidence="9">The sequence shown here is derived from an EMBL/GenBank/DDBJ whole genome shotgun (WGS) entry which is preliminary data.</text>
</comment>
<dbReference type="PROSITE" id="PS51257">
    <property type="entry name" value="PROKAR_LIPOPROTEIN"/>
    <property type="match status" value="1"/>
</dbReference>
<evidence type="ECO:0000313" key="9">
    <source>
        <dbReference type="EMBL" id="MBB6510770.1"/>
    </source>
</evidence>
<dbReference type="SUPFAM" id="SSF56954">
    <property type="entry name" value="Outer membrane efflux proteins (OEP)"/>
    <property type="match status" value="1"/>
</dbReference>
<keyword evidence="3" id="KW-0813">Transport</keyword>
<dbReference type="AlphaFoldDB" id="A0A7X0MUZ0"/>
<comment type="similarity">
    <text evidence="2">Belongs to the outer membrane factor (OMF) (TC 1.B.17) family.</text>
</comment>
<dbReference type="RefSeq" id="WP_184655856.1">
    <property type="nucleotide sequence ID" value="NZ_JACHBU010000010.1"/>
</dbReference>
<name>A0A7X0MUZ0_9HYPH</name>
<dbReference type="PANTHER" id="PTHR30026:SF22">
    <property type="entry name" value="OUTER MEMBRANE EFFLUX PROTEIN"/>
    <property type="match status" value="1"/>
</dbReference>
<accession>A0A7X0MUZ0</accession>
<dbReference type="PANTHER" id="PTHR30026">
    <property type="entry name" value="OUTER MEMBRANE PROTEIN TOLC"/>
    <property type="match status" value="1"/>
</dbReference>
<feature type="signal peptide" evidence="8">
    <location>
        <begin position="1"/>
        <end position="24"/>
    </location>
</feature>
<evidence type="ECO:0000256" key="5">
    <source>
        <dbReference type="ARBA" id="ARBA00022692"/>
    </source>
</evidence>
<keyword evidence="7" id="KW-0998">Cell outer membrane</keyword>
<gene>
    <name evidence="9" type="ORF">F4695_004162</name>
</gene>
<evidence type="ECO:0000256" key="4">
    <source>
        <dbReference type="ARBA" id="ARBA00022452"/>
    </source>
</evidence>
<dbReference type="InterPro" id="IPR003423">
    <property type="entry name" value="OMP_efflux"/>
</dbReference>
<reference evidence="9 10" key="1">
    <citation type="submission" date="2020-08" db="EMBL/GenBank/DDBJ databases">
        <title>The Agave Microbiome: Exploring the role of microbial communities in plant adaptations to desert environments.</title>
        <authorList>
            <person name="Partida-Martinez L.P."/>
        </authorList>
    </citation>
    <scope>NUCLEOTIDE SEQUENCE [LARGE SCALE GENOMIC DNA]</scope>
    <source>
        <strain evidence="9 10">AS3.12</strain>
    </source>
</reference>
<proteinExistence type="inferred from homology"/>
<feature type="chain" id="PRO_5031088335" evidence="8">
    <location>
        <begin position="25"/>
        <end position="537"/>
    </location>
</feature>
<comment type="subcellular location">
    <subcellularLocation>
        <location evidence="1">Cell outer membrane</location>
    </subcellularLocation>
</comment>
<dbReference type="GO" id="GO:0015288">
    <property type="term" value="F:porin activity"/>
    <property type="evidence" value="ECO:0007669"/>
    <property type="project" value="TreeGrafter"/>
</dbReference>
<sequence>MSMLSRVVRTAIFVPLAFSVASCAQTQTRARTTSVDSIATASVPSSRPAVKDRNTNLTMQAAVRRAVDYQPSIMQAAGELNQQGAAIRDARSGYFPSIGGGIDVGRRSAFGNGFQPAATVTASQMIYDFGKVSSQVASATATEETRRAEFIAVVDNVIRDTALASLETLRNRSLAVVASDQVRDTKEILELVNARTEQGASTRSDKLQAEARVQMAQTTALEIRSQSERWQGSMASLLGMSGKINLGASIPSDLPHACSAKEPDWDTVPSVRAAASKKTAAEANLRFSKADVLPTLALEGGSSMDLLGNSPGSPDYTIGLKLTGKLYNGGSYKARSEAGQFAVQSAEAGIASARTGAQRSWMESRTQLSGMRALLTTLASRQTLMRETRDLYQRQFLDLGTRTLLDVLNADQELHAARFDAINIQFDVHKLNIECASAAGRLRDIFELEKKPGTAATVLNGGASRSETPIEMAVTMPARQALPIEAGPAAAENAERGADVETGLSEALAVSLQASSIGADVKDKRNRFEELALRGAL</sequence>
<protein>
    <submittedName>
        <fullName evidence="9">Adhesin transport system outer membrane protein</fullName>
    </submittedName>
</protein>
<dbReference type="EMBL" id="JACHBU010000010">
    <property type="protein sequence ID" value="MBB6510770.1"/>
    <property type="molecule type" value="Genomic_DNA"/>
</dbReference>
<keyword evidence="10" id="KW-1185">Reference proteome</keyword>
<evidence type="ECO:0000256" key="6">
    <source>
        <dbReference type="ARBA" id="ARBA00023136"/>
    </source>
</evidence>
<evidence type="ECO:0000256" key="1">
    <source>
        <dbReference type="ARBA" id="ARBA00004442"/>
    </source>
</evidence>
<keyword evidence="4" id="KW-1134">Transmembrane beta strand</keyword>
<dbReference type="GO" id="GO:1990281">
    <property type="term" value="C:efflux pump complex"/>
    <property type="evidence" value="ECO:0007669"/>
    <property type="project" value="TreeGrafter"/>
</dbReference>
<keyword evidence="6" id="KW-0472">Membrane</keyword>
<organism evidence="9 10">
    <name type="scientific">Rhizobium soli</name>
    <dbReference type="NCBI Taxonomy" id="424798"/>
    <lineage>
        <taxon>Bacteria</taxon>
        <taxon>Pseudomonadati</taxon>
        <taxon>Pseudomonadota</taxon>
        <taxon>Alphaproteobacteria</taxon>
        <taxon>Hyphomicrobiales</taxon>
        <taxon>Rhizobiaceae</taxon>
        <taxon>Rhizobium/Agrobacterium group</taxon>
        <taxon>Rhizobium</taxon>
    </lineage>
</organism>
<keyword evidence="8" id="KW-0732">Signal</keyword>
<dbReference type="GO" id="GO:0009279">
    <property type="term" value="C:cell outer membrane"/>
    <property type="evidence" value="ECO:0007669"/>
    <property type="project" value="UniProtKB-SubCell"/>
</dbReference>
<evidence type="ECO:0000256" key="3">
    <source>
        <dbReference type="ARBA" id="ARBA00022448"/>
    </source>
</evidence>
<evidence type="ECO:0000256" key="2">
    <source>
        <dbReference type="ARBA" id="ARBA00007613"/>
    </source>
</evidence>
<evidence type="ECO:0000313" key="10">
    <source>
        <dbReference type="Proteomes" id="UP000585437"/>
    </source>
</evidence>
<evidence type="ECO:0000256" key="7">
    <source>
        <dbReference type="ARBA" id="ARBA00023237"/>
    </source>
</evidence>
<keyword evidence="5" id="KW-0812">Transmembrane</keyword>
<dbReference type="GO" id="GO:0015562">
    <property type="term" value="F:efflux transmembrane transporter activity"/>
    <property type="evidence" value="ECO:0007669"/>
    <property type="project" value="InterPro"/>
</dbReference>
<evidence type="ECO:0000256" key="8">
    <source>
        <dbReference type="SAM" id="SignalP"/>
    </source>
</evidence>